<evidence type="ECO:0000313" key="2">
    <source>
        <dbReference type="EMBL" id="KAL0434690.1"/>
    </source>
</evidence>
<comment type="caution">
    <text evidence="2">The sequence shown here is derived from an EMBL/GenBank/DDBJ whole genome shotgun (WGS) entry which is preliminary data.</text>
</comment>
<dbReference type="EMBL" id="JACGWJ010000002">
    <property type="protein sequence ID" value="KAL0434690.1"/>
    <property type="molecule type" value="Genomic_DNA"/>
</dbReference>
<dbReference type="AlphaFoldDB" id="A0AAW2W0M8"/>
<name>A0AAW2W0M8_SESRA</name>
<proteinExistence type="predicted"/>
<feature type="region of interest" description="Disordered" evidence="1">
    <location>
        <begin position="1"/>
        <end position="24"/>
    </location>
</feature>
<evidence type="ECO:0000256" key="1">
    <source>
        <dbReference type="SAM" id="MobiDB-lite"/>
    </source>
</evidence>
<reference evidence="2" key="2">
    <citation type="journal article" date="2024" name="Plant">
        <title>Genomic evolution and insights into agronomic trait innovations of Sesamum species.</title>
        <authorList>
            <person name="Miao H."/>
            <person name="Wang L."/>
            <person name="Qu L."/>
            <person name="Liu H."/>
            <person name="Sun Y."/>
            <person name="Le M."/>
            <person name="Wang Q."/>
            <person name="Wei S."/>
            <person name="Zheng Y."/>
            <person name="Lin W."/>
            <person name="Duan Y."/>
            <person name="Cao H."/>
            <person name="Xiong S."/>
            <person name="Wang X."/>
            <person name="Wei L."/>
            <person name="Li C."/>
            <person name="Ma Q."/>
            <person name="Ju M."/>
            <person name="Zhao R."/>
            <person name="Li G."/>
            <person name="Mu C."/>
            <person name="Tian Q."/>
            <person name="Mei H."/>
            <person name="Zhang T."/>
            <person name="Gao T."/>
            <person name="Zhang H."/>
        </authorList>
    </citation>
    <scope>NUCLEOTIDE SEQUENCE</scope>
    <source>
        <strain evidence="2">G02</strain>
    </source>
</reference>
<gene>
    <name evidence="2" type="ORF">Sradi_0176900</name>
</gene>
<feature type="compositionally biased region" description="Polar residues" evidence="1">
    <location>
        <begin position="1"/>
        <end position="14"/>
    </location>
</feature>
<reference evidence="2" key="1">
    <citation type="submission" date="2020-06" db="EMBL/GenBank/DDBJ databases">
        <authorList>
            <person name="Li T."/>
            <person name="Hu X."/>
            <person name="Zhang T."/>
            <person name="Song X."/>
            <person name="Zhang H."/>
            <person name="Dai N."/>
            <person name="Sheng W."/>
            <person name="Hou X."/>
            <person name="Wei L."/>
        </authorList>
    </citation>
    <scope>NUCLEOTIDE SEQUENCE</scope>
    <source>
        <strain evidence="2">G02</strain>
        <tissue evidence="2">Leaf</tissue>
    </source>
</reference>
<accession>A0AAW2W0M8</accession>
<protein>
    <submittedName>
        <fullName evidence="2">6-phosphofructo-2-kinase/fructose-2, 6-bisphosphatase</fullName>
    </submittedName>
</protein>
<organism evidence="2">
    <name type="scientific">Sesamum radiatum</name>
    <name type="common">Black benniseed</name>
    <dbReference type="NCBI Taxonomy" id="300843"/>
    <lineage>
        <taxon>Eukaryota</taxon>
        <taxon>Viridiplantae</taxon>
        <taxon>Streptophyta</taxon>
        <taxon>Embryophyta</taxon>
        <taxon>Tracheophyta</taxon>
        <taxon>Spermatophyta</taxon>
        <taxon>Magnoliopsida</taxon>
        <taxon>eudicotyledons</taxon>
        <taxon>Gunneridae</taxon>
        <taxon>Pentapetalae</taxon>
        <taxon>asterids</taxon>
        <taxon>lamiids</taxon>
        <taxon>Lamiales</taxon>
        <taxon>Pedaliaceae</taxon>
        <taxon>Sesamum</taxon>
    </lineage>
</organism>
<sequence>MGTGASRNPDSSSHGSEEREDQAGGQLYVSLKMENCKLKEELAPTFMALYPSLAPGILPKHLIIVVFSSVFCDLIETLDFKFLLKPKYSNGPCLVEEGPTGN</sequence>